<dbReference type="SUPFAM" id="SSF52113">
    <property type="entry name" value="BRCT domain"/>
    <property type="match status" value="1"/>
</dbReference>
<comment type="similarity">
    <text evidence="3">Belongs to the DNA polymerase type-Y family.</text>
</comment>
<dbReference type="Gene3D" id="6.10.250.1630">
    <property type="match status" value="2"/>
</dbReference>
<dbReference type="Pfam" id="PF16727">
    <property type="entry name" value="REV1_C"/>
    <property type="match status" value="1"/>
</dbReference>
<gene>
    <name evidence="19" type="ORF">K504DRAFT_402109</name>
</gene>
<dbReference type="InterPro" id="IPR001126">
    <property type="entry name" value="UmuC"/>
</dbReference>
<evidence type="ECO:0000256" key="5">
    <source>
        <dbReference type="ARBA" id="ARBA00022634"/>
    </source>
</evidence>
<dbReference type="InterPro" id="IPR025527">
    <property type="entry name" value="HUWE1/Rev1_UBM"/>
</dbReference>
<dbReference type="InterPro" id="IPR043128">
    <property type="entry name" value="Rev_trsase/Diguanyl_cyclase"/>
</dbReference>
<comment type="subcellular location">
    <subcellularLocation>
        <location evidence="2">Nucleus</location>
    </subcellularLocation>
</comment>
<evidence type="ECO:0000256" key="3">
    <source>
        <dbReference type="ARBA" id="ARBA00010945"/>
    </source>
</evidence>
<dbReference type="SUPFAM" id="SSF100879">
    <property type="entry name" value="Lesion bypass DNA polymerase (Y-family), little finger domain"/>
    <property type="match status" value="1"/>
</dbReference>
<dbReference type="InterPro" id="IPR038401">
    <property type="entry name" value="Rev1_C_sf"/>
</dbReference>
<name>A0A6G1KEK2_9PLEO</name>
<feature type="region of interest" description="Disordered" evidence="16">
    <location>
        <begin position="884"/>
        <end position="909"/>
    </location>
</feature>
<dbReference type="Pfam" id="PF00817">
    <property type="entry name" value="IMS"/>
    <property type="match status" value="1"/>
</dbReference>
<evidence type="ECO:0000256" key="1">
    <source>
        <dbReference type="ARBA" id="ARBA00001946"/>
    </source>
</evidence>
<dbReference type="FunFam" id="3.40.50.10190:FF:000011">
    <property type="entry name" value="DNA repair protein REV1"/>
    <property type="match status" value="1"/>
</dbReference>
<evidence type="ECO:0000256" key="4">
    <source>
        <dbReference type="ARBA" id="ARBA00020399"/>
    </source>
</evidence>
<feature type="compositionally biased region" description="Polar residues" evidence="16">
    <location>
        <begin position="779"/>
        <end position="801"/>
    </location>
</feature>
<dbReference type="PANTHER" id="PTHR45990:SF1">
    <property type="entry name" value="DNA REPAIR PROTEIN REV1"/>
    <property type="match status" value="1"/>
</dbReference>
<evidence type="ECO:0000256" key="9">
    <source>
        <dbReference type="ARBA" id="ARBA00022763"/>
    </source>
</evidence>
<dbReference type="Gene3D" id="3.40.1170.60">
    <property type="match status" value="1"/>
</dbReference>
<evidence type="ECO:0000256" key="13">
    <source>
        <dbReference type="ARBA" id="ARBA00023242"/>
    </source>
</evidence>
<keyword evidence="10" id="KW-0460">Magnesium</keyword>
<keyword evidence="5" id="KW-0237">DNA synthesis</keyword>
<evidence type="ECO:0000259" key="17">
    <source>
        <dbReference type="PROSITE" id="PS50172"/>
    </source>
</evidence>
<organism evidence="19 20">
    <name type="scientific">Pleomassaria siparia CBS 279.74</name>
    <dbReference type="NCBI Taxonomy" id="1314801"/>
    <lineage>
        <taxon>Eukaryota</taxon>
        <taxon>Fungi</taxon>
        <taxon>Dikarya</taxon>
        <taxon>Ascomycota</taxon>
        <taxon>Pezizomycotina</taxon>
        <taxon>Dothideomycetes</taxon>
        <taxon>Pleosporomycetidae</taxon>
        <taxon>Pleosporales</taxon>
        <taxon>Pleomassariaceae</taxon>
        <taxon>Pleomassaria</taxon>
    </lineage>
</organism>
<keyword evidence="20" id="KW-1185">Reference proteome</keyword>
<evidence type="ECO:0000256" key="11">
    <source>
        <dbReference type="ARBA" id="ARBA00023125"/>
    </source>
</evidence>
<evidence type="ECO:0000256" key="16">
    <source>
        <dbReference type="SAM" id="MobiDB-lite"/>
    </source>
</evidence>
<dbReference type="PROSITE" id="PS50173">
    <property type="entry name" value="UMUC"/>
    <property type="match status" value="1"/>
</dbReference>
<evidence type="ECO:0000256" key="10">
    <source>
        <dbReference type="ARBA" id="ARBA00022842"/>
    </source>
</evidence>
<keyword evidence="11" id="KW-0238">DNA-binding</keyword>
<dbReference type="FunFam" id="3.30.1490.100:FF:000001">
    <property type="entry name" value="DNA repair protein REV1"/>
    <property type="match status" value="1"/>
</dbReference>
<dbReference type="Pfam" id="PF11799">
    <property type="entry name" value="IMS_C"/>
    <property type="match status" value="1"/>
</dbReference>
<feature type="domain" description="UmuC" evidence="18">
    <location>
        <begin position="403"/>
        <end position="601"/>
    </location>
</feature>
<feature type="region of interest" description="Disordered" evidence="16">
    <location>
        <begin position="776"/>
        <end position="855"/>
    </location>
</feature>
<feature type="region of interest" description="Disordered" evidence="16">
    <location>
        <begin position="294"/>
        <end position="328"/>
    </location>
</feature>
<evidence type="ECO:0000256" key="6">
    <source>
        <dbReference type="ARBA" id="ARBA00022679"/>
    </source>
</evidence>
<evidence type="ECO:0000256" key="8">
    <source>
        <dbReference type="ARBA" id="ARBA00022723"/>
    </source>
</evidence>
<dbReference type="PROSITE" id="PS50172">
    <property type="entry name" value="BRCT"/>
    <property type="match status" value="1"/>
</dbReference>
<protein>
    <recommendedName>
        <fullName evidence="4">DNA repair protein REV1</fullName>
    </recommendedName>
    <alternativeName>
        <fullName evidence="15">Reversionless protein 1</fullName>
    </alternativeName>
</protein>
<dbReference type="GO" id="GO:0003887">
    <property type="term" value="F:DNA-directed DNA polymerase activity"/>
    <property type="evidence" value="ECO:0007669"/>
    <property type="project" value="InterPro"/>
</dbReference>
<evidence type="ECO:0000256" key="2">
    <source>
        <dbReference type="ARBA" id="ARBA00004123"/>
    </source>
</evidence>
<comment type="function">
    <text evidence="14">Deoxycytidyl transferase involved in DNA repair. Transfers a dCMP residue from dCTP to the 3'-end of a DNA primer in a template-dependent reaction. May assist in the first step in the bypass of abasic lesions by the insertion of a nucleotide opposite the lesion. Required for normal induction of mutations by physical and chemical agents. Involved in mitochondrial DNA mutagenesis.</text>
</comment>
<evidence type="ECO:0000256" key="15">
    <source>
        <dbReference type="ARBA" id="ARBA00081902"/>
    </source>
</evidence>
<evidence type="ECO:0000256" key="7">
    <source>
        <dbReference type="ARBA" id="ARBA00022695"/>
    </source>
</evidence>
<evidence type="ECO:0000256" key="14">
    <source>
        <dbReference type="ARBA" id="ARBA00058985"/>
    </source>
</evidence>
<dbReference type="Pfam" id="PF16589">
    <property type="entry name" value="BRCT_2"/>
    <property type="match status" value="1"/>
</dbReference>
<dbReference type="Proteomes" id="UP000799428">
    <property type="component" value="Unassembled WGS sequence"/>
</dbReference>
<dbReference type="EMBL" id="MU005767">
    <property type="protein sequence ID" value="KAF2711279.1"/>
    <property type="molecule type" value="Genomic_DNA"/>
</dbReference>
<dbReference type="Gene3D" id="3.30.70.270">
    <property type="match status" value="1"/>
</dbReference>
<feature type="region of interest" description="Disordered" evidence="16">
    <location>
        <begin position="172"/>
        <end position="245"/>
    </location>
</feature>
<keyword evidence="8" id="KW-0479">Metal-binding</keyword>
<dbReference type="GO" id="GO:0070987">
    <property type="term" value="P:error-free translesion synthesis"/>
    <property type="evidence" value="ECO:0007669"/>
    <property type="project" value="UniProtKB-ARBA"/>
</dbReference>
<dbReference type="Gene3D" id="3.30.1490.100">
    <property type="entry name" value="DNA polymerase, Y-family, little finger domain"/>
    <property type="match status" value="1"/>
</dbReference>
<comment type="cofactor">
    <cofactor evidence="1">
        <name>Mg(2+)</name>
        <dbReference type="ChEBI" id="CHEBI:18420"/>
    </cofactor>
</comment>
<accession>A0A6G1KEK2</accession>
<dbReference type="InterPro" id="IPR053848">
    <property type="entry name" value="IMS_HHH_1"/>
</dbReference>
<dbReference type="FunFam" id="3.30.70.270:FF:000040">
    <property type="entry name" value="DNA repair protein REV1"/>
    <property type="match status" value="1"/>
</dbReference>
<dbReference type="CDD" id="cd17719">
    <property type="entry name" value="BRCT_Rev1"/>
    <property type="match status" value="1"/>
</dbReference>
<dbReference type="InterPro" id="IPR043502">
    <property type="entry name" value="DNA/RNA_pol_sf"/>
</dbReference>
<dbReference type="InterPro" id="IPR036420">
    <property type="entry name" value="BRCT_dom_sf"/>
</dbReference>
<dbReference type="Pfam" id="PF21999">
    <property type="entry name" value="IMS_HHH_1"/>
    <property type="match status" value="1"/>
</dbReference>
<dbReference type="CDD" id="cd01701">
    <property type="entry name" value="PolY_Rev1"/>
    <property type="match status" value="1"/>
</dbReference>
<evidence type="ECO:0000313" key="20">
    <source>
        <dbReference type="Proteomes" id="UP000799428"/>
    </source>
</evidence>
<feature type="domain" description="BRCT" evidence="17">
    <location>
        <begin position="61"/>
        <end position="149"/>
    </location>
</feature>
<feature type="compositionally biased region" description="Basic and acidic residues" evidence="16">
    <location>
        <begin position="305"/>
        <end position="317"/>
    </location>
</feature>
<dbReference type="Gene3D" id="6.10.250.1490">
    <property type="match status" value="1"/>
</dbReference>
<keyword evidence="13" id="KW-0539">Nucleus</keyword>
<feature type="compositionally biased region" description="Basic and acidic residues" evidence="16">
    <location>
        <begin position="823"/>
        <end position="832"/>
    </location>
</feature>
<dbReference type="Gene3D" id="1.20.58.1280">
    <property type="entry name" value="DNA repair protein Rev1, C-terminal domain"/>
    <property type="match status" value="1"/>
</dbReference>
<feature type="region of interest" description="Disordered" evidence="16">
    <location>
        <begin position="1033"/>
        <end position="1058"/>
    </location>
</feature>
<sequence>MGSRLEKNSNSVRKRIASHSFDDEDGEEYGGSAFGGFTDYFRRKKIKLQNLDADLRFQSGDKPAIFQGVVAHVNGYTQPSLNDLHTLIVQYGGGFMQYLDGKTTVTHIIASSLTPKKAIEFKKYRMVKPAWVVDSIQAGKLLPWNDYRVVDEGEKQKVIAFDNGQVTSAASVRRGNYRDQSDNSWYTNQLKSSQAGTPMNTPTPIGRVRPQSTRQRLPTPDDDIEDLPPSHQPEVGSHEPSFNGAEKQTFSKPAELVTPPKTSPLIGPQDEQADYVGPNDDAIYDDHDSLYADPTPPDAAKTKARTSEAKQGLEFKKTAPLTSPKKAGLSAEEHNAILLRDPKVRKSTVVDPNFLEQYYRESRLHHLSTWKADLKSQLQALAAEKSLSQKAKQKRAPGARGYILHVDFDSFFAAVSLKKNPQYEDKPAVVAHGNGSGSEIASCNYPARKFGIKNGMWMKKAQELCPDLKILPYDFPGYEEASRAFYDVMMDTGGILQSVSIDEGLIDVSSICAAAGNSNGRRMSEGSIYREQSKADQIAQSIRDQVKAKTGCNVSVGIGGNILLAKVALRRAKPAGQYHIKPEEVLDFIGPLQVQDLPGVASSIGGKLDEIGIKLVKDIRDITKERLVQTLGPKTGEKLWDYSRGIDRTEVGEQVVRKSVSAEVNWGVRFENQEQADEFIRSLCEELQKRLLKEKVKGKQFTMKVMRRSPDAPLDPPKHLGHGKCDTFNKSLILGVATNSQDILTKEALSILRGFGFTPGELRGIGIQMTKLEPMKSATDGSLQSSQRRLQFKVHSNTEPTSVRKPSKLVESIDPDPIQDDPETPKKPRSGDASHVPFGAQQLNQTTPSRRPLNTLGTQFILPSQADPKVIAELPEDIRSKLMRRARQSSPTPVSRNDPKALNGADSPAKQDLMPFALTALPAPSQLDPEILAALPADVRAEVLAQYAASATPASPSGRRRYPDQTILPQSPRKNRIIGIPAKKPMVPHVKRGRGRPPRSAMLAAAAQATAISTTGRTLRQTNFITLLNPARESRSISAEEPAHAAPPTPNPIAQPAVVDDNHGIEDLDPDVLATLPPDILKEVVAEHKRARLSAARMAAARAEREALAQALAARPVSEAPKVRVPRPPKPTFTTRKLARTPDLRKAVREWVTEFATEGPYVEDVDALARFLVRVVGEERDMSKAVGVVKWVEWVVGEVDDGVREVERGKWDEAAESLKGCVRGAVGERGLGRMTFD</sequence>
<dbReference type="OrthoDB" id="427711at2759"/>
<feature type="compositionally biased region" description="Acidic residues" evidence="16">
    <location>
        <begin position="813"/>
        <end position="822"/>
    </location>
</feature>
<evidence type="ECO:0000259" key="18">
    <source>
        <dbReference type="PROSITE" id="PS50173"/>
    </source>
</evidence>
<dbReference type="GO" id="GO:0005634">
    <property type="term" value="C:nucleus"/>
    <property type="evidence" value="ECO:0007669"/>
    <property type="project" value="UniProtKB-SubCell"/>
</dbReference>
<feature type="region of interest" description="Disordered" evidence="16">
    <location>
        <begin position="950"/>
        <end position="969"/>
    </location>
</feature>
<dbReference type="InterPro" id="IPR031991">
    <property type="entry name" value="Rev1_C"/>
</dbReference>
<dbReference type="InterPro" id="IPR001357">
    <property type="entry name" value="BRCT_dom"/>
</dbReference>
<dbReference type="Gene3D" id="1.10.150.20">
    <property type="entry name" value="5' to 3' exonuclease, C-terminal subdomain"/>
    <property type="match status" value="1"/>
</dbReference>
<evidence type="ECO:0000256" key="12">
    <source>
        <dbReference type="ARBA" id="ARBA00023204"/>
    </source>
</evidence>
<dbReference type="SUPFAM" id="SSF56672">
    <property type="entry name" value="DNA/RNA polymerases"/>
    <property type="match status" value="1"/>
</dbReference>
<dbReference type="PANTHER" id="PTHR45990">
    <property type="entry name" value="DNA REPAIR PROTEIN REV1"/>
    <property type="match status" value="1"/>
</dbReference>
<dbReference type="InterPro" id="IPR017961">
    <property type="entry name" value="DNA_pol_Y-fam_little_finger"/>
</dbReference>
<dbReference type="SMART" id="SM00292">
    <property type="entry name" value="BRCT"/>
    <property type="match status" value="1"/>
</dbReference>
<evidence type="ECO:0000313" key="19">
    <source>
        <dbReference type="EMBL" id="KAF2711279.1"/>
    </source>
</evidence>
<dbReference type="InterPro" id="IPR036775">
    <property type="entry name" value="DNA_pol_Y-fam_lit_finger_sf"/>
</dbReference>
<reference evidence="19" key="1">
    <citation type="journal article" date="2020" name="Stud. Mycol.">
        <title>101 Dothideomycetes genomes: a test case for predicting lifestyles and emergence of pathogens.</title>
        <authorList>
            <person name="Haridas S."/>
            <person name="Albert R."/>
            <person name="Binder M."/>
            <person name="Bloem J."/>
            <person name="Labutti K."/>
            <person name="Salamov A."/>
            <person name="Andreopoulos B."/>
            <person name="Baker S."/>
            <person name="Barry K."/>
            <person name="Bills G."/>
            <person name="Bluhm B."/>
            <person name="Cannon C."/>
            <person name="Castanera R."/>
            <person name="Culley D."/>
            <person name="Daum C."/>
            <person name="Ezra D."/>
            <person name="Gonzalez J."/>
            <person name="Henrissat B."/>
            <person name="Kuo A."/>
            <person name="Liang C."/>
            <person name="Lipzen A."/>
            <person name="Lutzoni F."/>
            <person name="Magnuson J."/>
            <person name="Mondo S."/>
            <person name="Nolan M."/>
            <person name="Ohm R."/>
            <person name="Pangilinan J."/>
            <person name="Park H.-J."/>
            <person name="Ramirez L."/>
            <person name="Alfaro M."/>
            <person name="Sun H."/>
            <person name="Tritt A."/>
            <person name="Yoshinaga Y."/>
            <person name="Zwiers L.-H."/>
            <person name="Turgeon B."/>
            <person name="Goodwin S."/>
            <person name="Spatafora J."/>
            <person name="Crous P."/>
            <person name="Grigoriev I."/>
        </authorList>
    </citation>
    <scope>NUCLEOTIDE SEQUENCE</scope>
    <source>
        <strain evidence="19">CBS 279.74</strain>
    </source>
</reference>
<dbReference type="GO" id="GO:0042276">
    <property type="term" value="P:error-prone translesion synthesis"/>
    <property type="evidence" value="ECO:0007669"/>
    <property type="project" value="TreeGrafter"/>
</dbReference>
<feature type="compositionally biased region" description="Polar residues" evidence="16">
    <location>
        <begin position="182"/>
        <end position="203"/>
    </location>
</feature>
<dbReference type="GO" id="GO:0046872">
    <property type="term" value="F:metal ion binding"/>
    <property type="evidence" value="ECO:0007669"/>
    <property type="project" value="UniProtKB-KW"/>
</dbReference>
<keyword evidence="9" id="KW-0227">DNA damage</keyword>
<keyword evidence="7" id="KW-0548">Nucleotidyltransferase</keyword>
<dbReference type="GO" id="GO:0006281">
    <property type="term" value="P:DNA repair"/>
    <property type="evidence" value="ECO:0007669"/>
    <property type="project" value="UniProtKB-KW"/>
</dbReference>
<proteinExistence type="inferred from homology"/>
<keyword evidence="6" id="KW-0808">Transferase</keyword>
<dbReference type="Pfam" id="PF14377">
    <property type="entry name" value="UBM"/>
    <property type="match status" value="3"/>
</dbReference>
<dbReference type="AlphaFoldDB" id="A0A6G1KEK2"/>
<dbReference type="GO" id="GO:0017125">
    <property type="term" value="F:deoxycytidyl transferase activity"/>
    <property type="evidence" value="ECO:0007669"/>
    <property type="project" value="TreeGrafter"/>
</dbReference>
<keyword evidence="12" id="KW-0234">DNA repair</keyword>
<dbReference type="GO" id="GO:0003684">
    <property type="term" value="F:damaged DNA binding"/>
    <property type="evidence" value="ECO:0007669"/>
    <property type="project" value="InterPro"/>
</dbReference>
<dbReference type="Gene3D" id="3.40.50.10190">
    <property type="entry name" value="BRCT domain"/>
    <property type="match status" value="1"/>
</dbReference>